<sequence length="264" mass="26421">MKRTSILVAGVSLAVLLAGCSDSSDSGGTSTGTSSKAAPTSAAEQSLDLSKFGTLPPVPAPAAATVDCTYPAGQPAAKDVTPPPTSGVSTEGTVPVDLQTSAGPIGLVLDRAEAPCTVNSFTSLAQQGYFDDTPCHRLTTELGLQVLQCGDPSGKGTGGPGYGFTTEYPETAFAPNDPALANPVVYPRGTVAMANSGTPGSNGSQFFLVYADSVLPPNYTVFGTISEEGLATVEKIAADGDDGSMSAGGGKPNTPVQIETVKVG</sequence>
<dbReference type="RefSeq" id="WP_005566973.1">
    <property type="nucleotide sequence ID" value="NZ_CAJUXZ010000012.1"/>
</dbReference>
<feature type="chain" id="PRO_5043702637" evidence="3">
    <location>
        <begin position="24"/>
        <end position="264"/>
    </location>
</feature>
<name>A0A1B1K5E2_RHOOP</name>
<evidence type="ECO:0000313" key="4">
    <source>
        <dbReference type="EMBL" id="ANS27819.1"/>
    </source>
</evidence>
<keyword evidence="4" id="KW-0413">Isomerase</keyword>
<dbReference type="PANTHER" id="PTHR45625">
    <property type="entry name" value="PEPTIDYL-PROLYL CIS-TRANS ISOMERASE-RELATED"/>
    <property type="match status" value="1"/>
</dbReference>
<feature type="region of interest" description="Disordered" evidence="2">
    <location>
        <begin position="74"/>
        <end position="97"/>
    </location>
</feature>
<dbReference type="PATRIC" id="fig|37919.13.peg.3205"/>
<dbReference type="SUPFAM" id="SSF50891">
    <property type="entry name" value="Cyclophilin-like"/>
    <property type="match status" value="1"/>
</dbReference>
<organism evidence="4 5">
    <name type="scientific">Rhodococcus opacus</name>
    <name type="common">Nocardia opaca</name>
    <dbReference type="NCBI Taxonomy" id="37919"/>
    <lineage>
        <taxon>Bacteria</taxon>
        <taxon>Bacillati</taxon>
        <taxon>Actinomycetota</taxon>
        <taxon>Actinomycetes</taxon>
        <taxon>Mycobacteriales</taxon>
        <taxon>Nocardiaceae</taxon>
        <taxon>Rhodococcus</taxon>
    </lineage>
</organism>
<reference evidence="4 5" key="1">
    <citation type="submission" date="2014-07" db="EMBL/GenBank/DDBJ databases">
        <authorList>
            <person name="Zhang J.E."/>
            <person name="Yang H."/>
            <person name="Guo J."/>
            <person name="Deng Z."/>
            <person name="Luo H."/>
            <person name="Luo M."/>
            <person name="Zhao B."/>
        </authorList>
    </citation>
    <scope>NUCLEOTIDE SEQUENCE [LARGE SCALE GENOMIC DNA]</scope>
    <source>
        <strain evidence="4 5">1CP</strain>
    </source>
</reference>
<feature type="signal peptide" evidence="3">
    <location>
        <begin position="1"/>
        <end position="23"/>
    </location>
</feature>
<keyword evidence="3" id="KW-0732">Signal</keyword>
<feature type="compositionally biased region" description="Polar residues" evidence="2">
    <location>
        <begin position="86"/>
        <end position="97"/>
    </location>
</feature>
<evidence type="ECO:0000256" key="2">
    <source>
        <dbReference type="SAM" id="MobiDB-lite"/>
    </source>
</evidence>
<dbReference type="Proteomes" id="UP000186108">
    <property type="component" value="Chromosome"/>
</dbReference>
<dbReference type="GO" id="GO:0003755">
    <property type="term" value="F:peptidyl-prolyl cis-trans isomerase activity"/>
    <property type="evidence" value="ECO:0007669"/>
    <property type="project" value="InterPro"/>
</dbReference>
<dbReference type="PANTHER" id="PTHR45625:SF3">
    <property type="entry name" value="PEPTIDYL-PROLYL CIS-TRANS ISOMERASE B-RELATED"/>
    <property type="match status" value="1"/>
</dbReference>
<gene>
    <name evidence="4" type="ORF">R1CP_15615</name>
</gene>
<dbReference type="PROSITE" id="PS50072">
    <property type="entry name" value="CSA_PPIASE_2"/>
    <property type="match status" value="1"/>
</dbReference>
<dbReference type="EMBL" id="CP009111">
    <property type="protein sequence ID" value="ANS27819.1"/>
    <property type="molecule type" value="Genomic_DNA"/>
</dbReference>
<evidence type="ECO:0000256" key="1">
    <source>
        <dbReference type="ARBA" id="ARBA00002388"/>
    </source>
</evidence>
<dbReference type="InterPro" id="IPR002130">
    <property type="entry name" value="Cyclophilin-type_PPIase_dom"/>
</dbReference>
<dbReference type="InterPro" id="IPR029000">
    <property type="entry name" value="Cyclophilin-like_dom_sf"/>
</dbReference>
<evidence type="ECO:0000256" key="3">
    <source>
        <dbReference type="SAM" id="SignalP"/>
    </source>
</evidence>
<dbReference type="Gene3D" id="2.40.100.10">
    <property type="entry name" value="Cyclophilin-like"/>
    <property type="match status" value="1"/>
</dbReference>
<dbReference type="CDD" id="cd00317">
    <property type="entry name" value="cyclophilin"/>
    <property type="match status" value="1"/>
</dbReference>
<dbReference type="PROSITE" id="PS51257">
    <property type="entry name" value="PROKAR_LIPOPROTEIN"/>
    <property type="match status" value="1"/>
</dbReference>
<dbReference type="Pfam" id="PF00160">
    <property type="entry name" value="Pro_isomerase"/>
    <property type="match status" value="1"/>
</dbReference>
<comment type="function">
    <text evidence="1">PPIases accelerate the folding of proteins. It catalyzes the cis-trans isomerization of proline imidic peptide bonds in oligopeptides.</text>
</comment>
<accession>A0A1B1K5E2</accession>
<evidence type="ECO:0000313" key="5">
    <source>
        <dbReference type="Proteomes" id="UP000186108"/>
    </source>
</evidence>
<dbReference type="AlphaFoldDB" id="A0A1B1K5E2"/>
<protein>
    <submittedName>
        <fullName evidence="4">Peptidylprolyl isomerase</fullName>
    </submittedName>
</protein>
<feature type="region of interest" description="Disordered" evidence="2">
    <location>
        <begin position="24"/>
        <end position="45"/>
    </location>
</feature>
<dbReference type="InterPro" id="IPR044666">
    <property type="entry name" value="Cyclophilin_A-like"/>
</dbReference>
<proteinExistence type="predicted"/>
<feature type="compositionally biased region" description="Low complexity" evidence="2">
    <location>
        <begin position="24"/>
        <end position="43"/>
    </location>
</feature>